<dbReference type="EMBL" id="MK059749">
    <property type="protein sequence ID" value="AYP70072.1"/>
    <property type="molecule type" value="Genomic_DNA"/>
</dbReference>
<reference evidence="1 2" key="1">
    <citation type="journal article" date="2019" name="PLoS ONE">
        <title>Mycobacteriophage CRB2 defines a new subcluster in mycobacteriophage classification.</title>
        <authorList>
            <person name="Suarez C.A."/>
            <person name="Franceschelli J.J."/>
            <person name="Morbidoni H.R."/>
        </authorList>
    </citation>
    <scope>NUCLEOTIDE SEQUENCE [LARGE SCALE GENOMIC DNA]</scope>
</reference>
<proteinExistence type="predicted"/>
<accession>A0A455LM47</accession>
<keyword evidence="2" id="KW-1185">Reference proteome</keyword>
<sequence>MSETPAQTEPKYPHVEVELVGQDGNALSIIGRVSAALRRAGVGSEEIAEFTSEAMSGDYDNVIATACRWVEVS</sequence>
<gene>
    <name evidence="1" type="ORF">CRB2_87</name>
</gene>
<name>A0A455LM47_9CAUD</name>
<evidence type="ECO:0000313" key="1">
    <source>
        <dbReference type="EMBL" id="AYP70072.1"/>
    </source>
</evidence>
<protein>
    <submittedName>
        <fullName evidence="1">Uncharacterized protein</fullName>
    </submittedName>
</protein>
<dbReference type="Proteomes" id="UP000292006">
    <property type="component" value="Segment"/>
</dbReference>
<evidence type="ECO:0000313" key="2">
    <source>
        <dbReference type="Proteomes" id="UP000292006"/>
    </source>
</evidence>
<organism evidence="1 2">
    <name type="scientific">Mycobacterium phage CRB2</name>
    <dbReference type="NCBI Taxonomy" id="2483623"/>
    <lineage>
        <taxon>Viruses</taxon>
        <taxon>Duplodnaviria</taxon>
        <taxon>Heunggongvirae</taxon>
        <taxon>Uroviricota</taxon>
        <taxon>Caudoviricetes</taxon>
        <taxon>Bclasvirinae</taxon>
        <taxon>Quesadillavirus</taxon>
        <taxon>Quesadillavirus CRB2</taxon>
    </lineage>
</organism>